<dbReference type="PANTHER" id="PTHR32039:SF7">
    <property type="entry name" value="COMPETENCE PROTEIN COMM"/>
    <property type="match status" value="1"/>
</dbReference>
<proteinExistence type="inferred from homology"/>
<dbReference type="SMART" id="SM00382">
    <property type="entry name" value="AAA"/>
    <property type="match status" value="1"/>
</dbReference>
<evidence type="ECO:0000256" key="1">
    <source>
        <dbReference type="ARBA" id="ARBA00006354"/>
    </source>
</evidence>
<dbReference type="SUPFAM" id="SSF54211">
    <property type="entry name" value="Ribosomal protein S5 domain 2-like"/>
    <property type="match status" value="1"/>
</dbReference>
<keyword evidence="6" id="KW-1185">Reference proteome</keyword>
<dbReference type="InterPro" id="IPR003593">
    <property type="entry name" value="AAA+_ATPase"/>
</dbReference>
<dbReference type="Proteomes" id="UP000627715">
    <property type="component" value="Unassembled WGS sequence"/>
</dbReference>
<dbReference type="Gene3D" id="3.40.50.300">
    <property type="entry name" value="P-loop containing nucleotide triphosphate hydrolases"/>
    <property type="match status" value="1"/>
</dbReference>
<reference evidence="5" key="2">
    <citation type="submission" date="2020-09" db="EMBL/GenBank/DDBJ databases">
        <authorList>
            <person name="Sun Q."/>
            <person name="Zhou Y."/>
        </authorList>
    </citation>
    <scope>NUCLEOTIDE SEQUENCE</scope>
    <source>
        <strain evidence="5">CGMCC 1.15425</strain>
    </source>
</reference>
<dbReference type="InterPro" id="IPR020568">
    <property type="entry name" value="Ribosomal_Su5_D2-typ_SF"/>
</dbReference>
<dbReference type="SUPFAM" id="SSF52540">
    <property type="entry name" value="P-loop containing nucleoside triphosphate hydrolases"/>
    <property type="match status" value="1"/>
</dbReference>
<dbReference type="Pfam" id="PF01078">
    <property type="entry name" value="Mg_chelatase"/>
    <property type="match status" value="1"/>
</dbReference>
<dbReference type="GO" id="GO:0003677">
    <property type="term" value="F:DNA binding"/>
    <property type="evidence" value="ECO:0007669"/>
    <property type="project" value="InterPro"/>
</dbReference>
<organism evidence="5 6">
    <name type="scientific">Pseudohongiella nitratireducens</name>
    <dbReference type="NCBI Taxonomy" id="1768907"/>
    <lineage>
        <taxon>Bacteria</taxon>
        <taxon>Pseudomonadati</taxon>
        <taxon>Pseudomonadota</taxon>
        <taxon>Gammaproteobacteria</taxon>
        <taxon>Pseudomonadales</taxon>
        <taxon>Pseudohongiellaceae</taxon>
        <taxon>Pseudohongiella</taxon>
    </lineage>
</organism>
<dbReference type="GO" id="GO:0006508">
    <property type="term" value="P:proteolysis"/>
    <property type="evidence" value="ECO:0007669"/>
    <property type="project" value="UniProtKB-KW"/>
</dbReference>
<evidence type="ECO:0000313" key="5">
    <source>
        <dbReference type="EMBL" id="GGG59716.1"/>
    </source>
</evidence>
<dbReference type="OrthoDB" id="9813147at2"/>
<gene>
    <name evidence="5" type="ORF">GCM10011403_16290</name>
</gene>
<dbReference type="PANTHER" id="PTHR32039">
    <property type="entry name" value="MAGNESIUM-CHELATASE SUBUNIT CHLI"/>
    <property type="match status" value="1"/>
</dbReference>
<evidence type="ECO:0000256" key="3">
    <source>
        <dbReference type="ARBA" id="ARBA00022840"/>
    </source>
</evidence>
<comment type="caution">
    <text evidence="5">The sequence shown here is derived from an EMBL/GenBank/DDBJ whole genome shotgun (WGS) entry which is preliminary data.</text>
</comment>
<keyword evidence="3" id="KW-0067">ATP-binding</keyword>
<accession>A0A917LWG3</accession>
<reference evidence="5" key="1">
    <citation type="journal article" date="2014" name="Int. J. Syst. Evol. Microbiol.">
        <title>Complete genome sequence of Corynebacterium casei LMG S-19264T (=DSM 44701T), isolated from a smear-ripened cheese.</title>
        <authorList>
            <consortium name="US DOE Joint Genome Institute (JGI-PGF)"/>
            <person name="Walter F."/>
            <person name="Albersmeier A."/>
            <person name="Kalinowski J."/>
            <person name="Ruckert C."/>
        </authorList>
    </citation>
    <scope>NUCLEOTIDE SEQUENCE</scope>
    <source>
        <strain evidence="5">CGMCC 1.15425</strain>
    </source>
</reference>
<dbReference type="GO" id="GO:0005524">
    <property type="term" value="F:ATP binding"/>
    <property type="evidence" value="ECO:0007669"/>
    <property type="project" value="UniProtKB-KW"/>
</dbReference>
<dbReference type="PRINTS" id="PR01657">
    <property type="entry name" value="MCMFAMILY"/>
</dbReference>
<feature type="domain" description="MCM C-terminal AAA(+) ATPase" evidence="4">
    <location>
        <begin position="291"/>
        <end position="389"/>
    </location>
</feature>
<dbReference type="RefSeq" id="WP_068812378.1">
    <property type="nucleotide sequence ID" value="NZ_BMIY01000006.1"/>
</dbReference>
<keyword evidence="5" id="KW-0378">Hydrolase</keyword>
<dbReference type="Pfam" id="PF13541">
    <property type="entry name" value="ChlI"/>
    <property type="match status" value="1"/>
</dbReference>
<dbReference type="PROSITE" id="PS50051">
    <property type="entry name" value="MCM_2"/>
    <property type="match status" value="1"/>
</dbReference>
<dbReference type="InterPro" id="IPR014721">
    <property type="entry name" value="Ribsml_uS5_D2-typ_fold_subgr"/>
</dbReference>
<protein>
    <submittedName>
        <fullName evidence="5">ATP-dependent protease</fullName>
    </submittedName>
</protein>
<dbReference type="NCBIfam" id="TIGR00368">
    <property type="entry name" value="YifB family Mg chelatase-like AAA ATPase"/>
    <property type="match status" value="1"/>
</dbReference>
<dbReference type="AlphaFoldDB" id="A0A917LWG3"/>
<name>A0A917LWG3_9GAMM</name>
<dbReference type="InterPro" id="IPR001208">
    <property type="entry name" value="MCM_dom"/>
</dbReference>
<dbReference type="InterPro" id="IPR025158">
    <property type="entry name" value="Mg_chelat-rel_C"/>
</dbReference>
<evidence type="ECO:0000256" key="2">
    <source>
        <dbReference type="ARBA" id="ARBA00022741"/>
    </source>
</evidence>
<dbReference type="GO" id="GO:0008233">
    <property type="term" value="F:peptidase activity"/>
    <property type="evidence" value="ECO:0007669"/>
    <property type="project" value="UniProtKB-KW"/>
</dbReference>
<dbReference type="InterPro" id="IPR027417">
    <property type="entry name" value="P-loop_NTPase"/>
</dbReference>
<evidence type="ECO:0000313" key="6">
    <source>
        <dbReference type="Proteomes" id="UP000627715"/>
    </source>
</evidence>
<comment type="similarity">
    <text evidence="1">Belongs to the Mg-chelatase subunits D/I family. ComM subfamily.</text>
</comment>
<sequence length="519" mass="56073">MSSATSLSLVYSRANQGVNAPLVTVECHLSNGLPALSLVGLPETAVKESRERVRSAIINAGFAFPERRITINLAPAGIPKSGGRYDLAIALGLLAADGQIDPAVLLDYEILGELSLSGGIRSVTGVVPALLAARDHGRQLILPAANQAEARLVRGAVSYSAETLGQALSHFKRTGTGISANTFERPDKAQRSLASLTSVRGQEAAKWALTLAAAGGHNLLFCGSPGSGKTLLAQSLPELLPDLSEQETLLLASIRSVSSKVAPDTFWQSPPFRAPHHSSTGVSLIGGGKQFKPGEISLAHGGVLFLDELPEFSHQVLENLREPLESGTVSISRADYRVQFPAAFQLVAAMNPCPCGYYKDENRACCCPPDRVRRYQACVSGPLLDRIDLHVRVQRPALEALFPGDNNTGFTEPDWQRVKQHVAQCRARQMSRNQCLNARMSVQQVHRFCVLSKPQQQLIKEIAGKWQLTARGCHRLLKIARTLADWSGMENIADEHLIEASQYRQNLAVTEGVTDPPVV</sequence>
<keyword evidence="2" id="KW-0547">Nucleotide-binding</keyword>
<dbReference type="InterPro" id="IPR045006">
    <property type="entry name" value="CHLI-like"/>
</dbReference>
<keyword evidence="5" id="KW-0645">Protease</keyword>
<dbReference type="Gene3D" id="3.30.230.10">
    <property type="match status" value="1"/>
</dbReference>
<dbReference type="InterPro" id="IPR000523">
    <property type="entry name" value="Mg_chelatse_chII-like_cat_dom"/>
</dbReference>
<dbReference type="Pfam" id="PF13335">
    <property type="entry name" value="Mg_chelatase_C"/>
    <property type="match status" value="1"/>
</dbReference>
<evidence type="ECO:0000259" key="4">
    <source>
        <dbReference type="PROSITE" id="PS50051"/>
    </source>
</evidence>
<dbReference type="EMBL" id="BMIY01000006">
    <property type="protein sequence ID" value="GGG59716.1"/>
    <property type="molecule type" value="Genomic_DNA"/>
</dbReference>
<dbReference type="InterPro" id="IPR004482">
    <property type="entry name" value="Mg_chelat-rel"/>
</dbReference>